<dbReference type="EMBL" id="CP013695">
    <property type="protein sequence ID" value="ALU31124.1"/>
    <property type="molecule type" value="Genomic_DNA"/>
</dbReference>
<dbReference type="OrthoDB" id="70008at2157"/>
<dbReference type="PaxDb" id="1435377-SUSAZ_06785"/>
<dbReference type="Proteomes" id="UP000065473">
    <property type="component" value="Chromosome"/>
</dbReference>
<accession>A0A0U3FSZ5</accession>
<dbReference type="STRING" id="1435377.SUSAZ_06785"/>
<sequence>MKKLIGGLESSLKCEICEEEIGTFECKICGRNVCKLDFNEEKNICKVCEMSLCEVCGEKLSIGKCEKCGKIICEKCVGYNDGVRRYCKNCYIH</sequence>
<evidence type="ECO:0000313" key="2">
    <source>
        <dbReference type="EMBL" id="ALU31124.1"/>
    </source>
</evidence>
<dbReference type="RefSeq" id="WP_011278250.1">
    <property type="nucleotide sequence ID" value="NZ_CP020364.1"/>
</dbReference>
<evidence type="ECO:0000313" key="3">
    <source>
        <dbReference type="Proteomes" id="UP000060043"/>
    </source>
</evidence>
<dbReference type="Proteomes" id="UP000060043">
    <property type="component" value="Chromosome"/>
</dbReference>
<name>A0A0U3FSZ5_9CREN</name>
<dbReference type="AlphaFoldDB" id="A0A0U3FSZ5"/>
<dbReference type="EMBL" id="CP013694">
    <property type="protein sequence ID" value="ALU30403.1"/>
    <property type="molecule type" value="Genomic_DNA"/>
</dbReference>
<protein>
    <submittedName>
        <fullName evidence="1">Uncharacterized protein</fullName>
    </submittedName>
</protein>
<organism evidence="1 4">
    <name type="scientific">Sulfolobus acidocaldarius</name>
    <dbReference type="NCBI Taxonomy" id="2285"/>
    <lineage>
        <taxon>Archaea</taxon>
        <taxon>Thermoproteota</taxon>
        <taxon>Thermoprotei</taxon>
        <taxon>Sulfolobales</taxon>
        <taxon>Sulfolobaceae</taxon>
        <taxon>Sulfolobus</taxon>
    </lineage>
</organism>
<dbReference type="GeneID" id="14551918"/>
<gene>
    <name evidence="1" type="ORF">ATY89_10925</name>
    <name evidence="2" type="ORF">ATZ20_02480</name>
</gene>
<proteinExistence type="predicted"/>
<reference evidence="3 4" key="1">
    <citation type="submission" date="2015-12" db="EMBL/GenBank/DDBJ databases">
        <title>A stable core within a dynamic pangenome in Sulfolobus acidocaldarius.</title>
        <authorList>
            <person name="Anderson R."/>
            <person name="Kouris A."/>
            <person name="Seward C."/>
            <person name="Campbell K."/>
            <person name="Whitaker R."/>
        </authorList>
    </citation>
    <scope>NUCLEOTIDE SEQUENCE [LARGE SCALE GENOMIC DNA]</scope>
    <source>
        <strain evidence="1 4">GG12-C01-09</strain>
        <strain evidence="2 3">NG05B_CO5_07</strain>
    </source>
</reference>
<dbReference type="SUPFAM" id="SSF57903">
    <property type="entry name" value="FYVE/PHD zinc finger"/>
    <property type="match status" value="1"/>
</dbReference>
<evidence type="ECO:0000313" key="1">
    <source>
        <dbReference type="EMBL" id="ALU30403.1"/>
    </source>
</evidence>
<dbReference type="OMA" id="VCRHDWA"/>
<evidence type="ECO:0000313" key="4">
    <source>
        <dbReference type="Proteomes" id="UP000065473"/>
    </source>
</evidence>
<dbReference type="InterPro" id="IPR011011">
    <property type="entry name" value="Znf_FYVE_PHD"/>
</dbReference>